<organism evidence="2 3">
    <name type="scientific">Stylophora pistillata</name>
    <name type="common">Smooth cauliflower coral</name>
    <dbReference type="NCBI Taxonomy" id="50429"/>
    <lineage>
        <taxon>Eukaryota</taxon>
        <taxon>Metazoa</taxon>
        <taxon>Cnidaria</taxon>
        <taxon>Anthozoa</taxon>
        <taxon>Hexacorallia</taxon>
        <taxon>Scleractinia</taxon>
        <taxon>Astrocoeniina</taxon>
        <taxon>Pocilloporidae</taxon>
        <taxon>Stylophora</taxon>
    </lineage>
</organism>
<proteinExistence type="predicted"/>
<comment type="caution">
    <text evidence="2">The sequence shown here is derived from an EMBL/GenBank/DDBJ whole genome shotgun (WGS) entry which is preliminary data.</text>
</comment>
<keyword evidence="3" id="KW-1185">Reference proteome</keyword>
<dbReference type="EMBL" id="LSMT01000173">
    <property type="protein sequence ID" value="PFX24575.1"/>
    <property type="molecule type" value="Genomic_DNA"/>
</dbReference>
<dbReference type="Proteomes" id="UP000225706">
    <property type="component" value="Unassembled WGS sequence"/>
</dbReference>
<dbReference type="PANTHER" id="PTHR38564:SF2">
    <property type="entry name" value="WU:FC46H12 PRECURSOR"/>
    <property type="match status" value="1"/>
</dbReference>
<accession>A0A2B4S7Z4</accession>
<gene>
    <name evidence="2" type="ORF">AWC38_SpisGene10845</name>
</gene>
<feature type="chain" id="PRO_5012225408" evidence="1">
    <location>
        <begin position="19"/>
        <end position="162"/>
    </location>
</feature>
<dbReference type="AlphaFoldDB" id="A0A2B4S7Z4"/>
<feature type="signal peptide" evidence="1">
    <location>
        <begin position="1"/>
        <end position="18"/>
    </location>
</feature>
<keyword evidence="1" id="KW-0732">Signal</keyword>
<protein>
    <submittedName>
        <fullName evidence="2">Uncharacterized protein</fullName>
    </submittedName>
</protein>
<dbReference type="OrthoDB" id="5946254at2759"/>
<evidence type="ECO:0000313" key="3">
    <source>
        <dbReference type="Proteomes" id="UP000225706"/>
    </source>
</evidence>
<reference evidence="3" key="1">
    <citation type="journal article" date="2017" name="bioRxiv">
        <title>Comparative analysis of the genomes of Stylophora pistillata and Acropora digitifera provides evidence for extensive differences between species of corals.</title>
        <authorList>
            <person name="Voolstra C.R."/>
            <person name="Li Y."/>
            <person name="Liew Y.J."/>
            <person name="Baumgarten S."/>
            <person name="Zoccola D."/>
            <person name="Flot J.-F."/>
            <person name="Tambutte S."/>
            <person name="Allemand D."/>
            <person name="Aranda M."/>
        </authorList>
    </citation>
    <scope>NUCLEOTIDE SEQUENCE [LARGE SCALE GENOMIC DNA]</scope>
</reference>
<evidence type="ECO:0000313" key="2">
    <source>
        <dbReference type="EMBL" id="PFX24575.1"/>
    </source>
</evidence>
<sequence length="162" mass="18058">MKLFLSLLVVVVFHAVGSFGPLHASCKISWSWAVKCSMVNDAIVNQIQKWHSNETCPDGKGEKCLYTLVSQTDTEIKAIHETPKQHYKDDLTFTFTANGTGLCNVKGYSTSETWYAVLDYGTNYCNLHNLITGAGLDKMPKYSEETSDSVCTQYSSADCEKY</sequence>
<name>A0A2B4S7Z4_STYPI</name>
<dbReference type="PANTHER" id="PTHR38564">
    <property type="entry name" value="SI:CH73-250A16.5-RELATED"/>
    <property type="match status" value="1"/>
</dbReference>
<evidence type="ECO:0000256" key="1">
    <source>
        <dbReference type="SAM" id="SignalP"/>
    </source>
</evidence>